<dbReference type="InterPro" id="IPR036259">
    <property type="entry name" value="MFS_trans_sf"/>
</dbReference>
<reference evidence="9" key="1">
    <citation type="submission" date="2022-03" db="EMBL/GenBank/DDBJ databases">
        <title>Draft Genome Sequence of Firmicute Strain S0AB, a Heterotrophic Iron/Sulfur-Oxidizing Extreme Acidophile.</title>
        <authorList>
            <person name="Vergara E."/>
            <person name="Pakostova E."/>
            <person name="Johnson D.B."/>
            <person name="Holmes D.S."/>
        </authorList>
    </citation>
    <scope>NUCLEOTIDE SEQUENCE</scope>
    <source>
        <strain evidence="9">S0AB</strain>
    </source>
</reference>
<feature type="transmembrane region" description="Helical" evidence="7">
    <location>
        <begin position="58"/>
        <end position="81"/>
    </location>
</feature>
<name>A0A9X1VBH7_9BACL</name>
<gene>
    <name evidence="9" type="ORF">MM817_02949</name>
</gene>
<sequence>MALGEKQFRTNIWTGIFVSGVGISAIGDFIYLVTINVFVLDQTHSASAVAGLWVVSRIAALIVGPWVVSRIAALIVGPWVGSITDRFSRRKQLVGVELTRAVLIGVLPLLPHLASIYANLFLLGVCSTFFGSLFLPYQTLLVPEEFRKRVNSIVSTLRYSAFLTGPAIAGVLLIHGNPSIPLWLDSVSFLASAMSFILLPELGTPQASTERKHPWRTVFKDWQTAFQFLSENRLFTVLFSLNALIGIFALTADTEEVVFARQALHLGQLGYGMMVTSAGIGFVSGSLLLSVISNRLSTTWLLGIGTLLSAVGYLLYSLAHSFWAAVIGLIILGLFGSSASVGFTTYTQKVMPVSHMGRINSVVGPPQQLLNIVFILLGGFVATWLGVRSLMVGMTTLMSLAALIIVFLAFLPSNQPQMNDSASNHAS</sequence>
<feature type="domain" description="Major facilitator superfamily (MFS) profile" evidence="8">
    <location>
        <begin position="235"/>
        <end position="427"/>
    </location>
</feature>
<keyword evidence="10" id="KW-1185">Reference proteome</keyword>
<feature type="transmembrane region" description="Helical" evidence="7">
    <location>
        <begin position="156"/>
        <end position="174"/>
    </location>
</feature>
<evidence type="ECO:0000256" key="3">
    <source>
        <dbReference type="ARBA" id="ARBA00022475"/>
    </source>
</evidence>
<dbReference type="GO" id="GO:0005886">
    <property type="term" value="C:plasma membrane"/>
    <property type="evidence" value="ECO:0007669"/>
    <property type="project" value="UniProtKB-SubCell"/>
</dbReference>
<dbReference type="AlphaFoldDB" id="A0A9X1VBH7"/>
<dbReference type="PANTHER" id="PTHR43266">
    <property type="entry name" value="MACROLIDE-EFFLUX PROTEIN"/>
    <property type="match status" value="1"/>
</dbReference>
<dbReference type="PROSITE" id="PS50850">
    <property type="entry name" value="MFS"/>
    <property type="match status" value="1"/>
</dbReference>
<feature type="transmembrane region" description="Helical" evidence="7">
    <location>
        <begin position="368"/>
        <end position="385"/>
    </location>
</feature>
<feature type="transmembrane region" description="Helical" evidence="7">
    <location>
        <begin position="322"/>
        <end position="347"/>
    </location>
</feature>
<evidence type="ECO:0000256" key="7">
    <source>
        <dbReference type="SAM" id="Phobius"/>
    </source>
</evidence>
<evidence type="ECO:0000259" key="8">
    <source>
        <dbReference type="PROSITE" id="PS50850"/>
    </source>
</evidence>
<dbReference type="CDD" id="cd06173">
    <property type="entry name" value="MFS_MefA_like"/>
    <property type="match status" value="1"/>
</dbReference>
<dbReference type="Pfam" id="PF07690">
    <property type="entry name" value="MFS_1"/>
    <property type="match status" value="2"/>
</dbReference>
<protein>
    <recommendedName>
        <fullName evidence="8">Major facilitator superfamily (MFS) profile domain-containing protein</fullName>
    </recommendedName>
</protein>
<dbReference type="EMBL" id="JALBUF010000020">
    <property type="protein sequence ID" value="MCI0184652.1"/>
    <property type="molecule type" value="Genomic_DNA"/>
</dbReference>
<dbReference type="Proteomes" id="UP001139263">
    <property type="component" value="Unassembled WGS sequence"/>
</dbReference>
<dbReference type="GO" id="GO:0022857">
    <property type="term" value="F:transmembrane transporter activity"/>
    <property type="evidence" value="ECO:0007669"/>
    <property type="project" value="InterPro"/>
</dbReference>
<evidence type="ECO:0000313" key="10">
    <source>
        <dbReference type="Proteomes" id="UP001139263"/>
    </source>
</evidence>
<evidence type="ECO:0000256" key="6">
    <source>
        <dbReference type="ARBA" id="ARBA00023136"/>
    </source>
</evidence>
<dbReference type="InterPro" id="IPR020846">
    <property type="entry name" value="MFS_dom"/>
</dbReference>
<organism evidence="9 10">
    <name type="scientific">Sulfoacidibacillus ferrooxidans</name>
    <dbReference type="NCBI Taxonomy" id="2005001"/>
    <lineage>
        <taxon>Bacteria</taxon>
        <taxon>Bacillati</taxon>
        <taxon>Bacillota</taxon>
        <taxon>Bacilli</taxon>
        <taxon>Bacillales</taxon>
        <taxon>Alicyclobacillaceae</taxon>
        <taxon>Sulfoacidibacillus</taxon>
    </lineage>
</organism>
<feature type="transmembrane region" description="Helical" evidence="7">
    <location>
        <begin position="12"/>
        <end position="38"/>
    </location>
</feature>
<accession>A0A9X1VBH7</accession>
<dbReference type="PANTHER" id="PTHR43266:SF2">
    <property type="entry name" value="MAJOR FACILITATOR SUPERFAMILY (MFS) PROFILE DOMAIN-CONTAINING PROTEIN"/>
    <property type="match status" value="1"/>
</dbReference>
<dbReference type="InterPro" id="IPR011701">
    <property type="entry name" value="MFS"/>
</dbReference>
<evidence type="ECO:0000256" key="4">
    <source>
        <dbReference type="ARBA" id="ARBA00022692"/>
    </source>
</evidence>
<keyword evidence="6 7" id="KW-0472">Membrane</keyword>
<dbReference type="RefSeq" id="WP_241716501.1">
    <property type="nucleotide sequence ID" value="NZ_JALBUF010000020.1"/>
</dbReference>
<proteinExistence type="predicted"/>
<evidence type="ECO:0000313" key="9">
    <source>
        <dbReference type="EMBL" id="MCI0184652.1"/>
    </source>
</evidence>
<feature type="transmembrane region" description="Helical" evidence="7">
    <location>
        <begin position="116"/>
        <end position="135"/>
    </location>
</feature>
<evidence type="ECO:0000256" key="2">
    <source>
        <dbReference type="ARBA" id="ARBA00022448"/>
    </source>
</evidence>
<comment type="caution">
    <text evidence="9">The sequence shown here is derived from an EMBL/GenBank/DDBJ whole genome shotgun (WGS) entry which is preliminary data.</text>
</comment>
<keyword evidence="5 7" id="KW-1133">Transmembrane helix</keyword>
<feature type="transmembrane region" description="Helical" evidence="7">
    <location>
        <begin position="299"/>
        <end position="316"/>
    </location>
</feature>
<keyword evidence="2" id="KW-0813">Transport</keyword>
<evidence type="ECO:0000256" key="1">
    <source>
        <dbReference type="ARBA" id="ARBA00004651"/>
    </source>
</evidence>
<feature type="transmembrane region" description="Helical" evidence="7">
    <location>
        <begin position="391"/>
        <end position="411"/>
    </location>
</feature>
<dbReference type="Gene3D" id="1.20.1250.20">
    <property type="entry name" value="MFS general substrate transporter like domains"/>
    <property type="match status" value="1"/>
</dbReference>
<feature type="transmembrane region" description="Helical" evidence="7">
    <location>
        <begin position="180"/>
        <end position="199"/>
    </location>
</feature>
<feature type="transmembrane region" description="Helical" evidence="7">
    <location>
        <begin position="93"/>
        <end position="110"/>
    </location>
</feature>
<evidence type="ECO:0000256" key="5">
    <source>
        <dbReference type="ARBA" id="ARBA00022989"/>
    </source>
</evidence>
<keyword evidence="4 7" id="KW-0812">Transmembrane</keyword>
<keyword evidence="3" id="KW-1003">Cell membrane</keyword>
<feature type="transmembrane region" description="Helical" evidence="7">
    <location>
        <begin position="234"/>
        <end position="251"/>
    </location>
</feature>
<comment type="subcellular location">
    <subcellularLocation>
        <location evidence="1">Cell membrane</location>
        <topology evidence="1">Multi-pass membrane protein</topology>
    </subcellularLocation>
</comment>
<feature type="transmembrane region" description="Helical" evidence="7">
    <location>
        <begin position="271"/>
        <end position="292"/>
    </location>
</feature>
<dbReference type="SUPFAM" id="SSF103473">
    <property type="entry name" value="MFS general substrate transporter"/>
    <property type="match status" value="1"/>
</dbReference>